<comment type="similarity">
    <text evidence="8">Belongs to the protein kinase superfamily.</text>
</comment>
<dbReference type="AlphaFoldDB" id="A0A1X0Q8H0"/>
<evidence type="ECO:0000256" key="4">
    <source>
        <dbReference type="ARBA" id="ARBA00022741"/>
    </source>
</evidence>
<organism evidence="10 11">
    <name type="scientific">Hepatospora eriocheir</name>
    <dbReference type="NCBI Taxonomy" id="1081669"/>
    <lineage>
        <taxon>Eukaryota</taxon>
        <taxon>Fungi</taxon>
        <taxon>Fungi incertae sedis</taxon>
        <taxon>Microsporidia</taxon>
        <taxon>Hepatosporidae</taxon>
        <taxon>Hepatospora</taxon>
    </lineage>
</organism>
<dbReference type="PROSITE" id="PS50011">
    <property type="entry name" value="PROTEIN_KINASE_DOM"/>
    <property type="match status" value="1"/>
</dbReference>
<evidence type="ECO:0000256" key="7">
    <source>
        <dbReference type="PROSITE-ProRule" id="PRU10141"/>
    </source>
</evidence>
<evidence type="ECO:0000313" key="10">
    <source>
        <dbReference type="EMBL" id="ORD96047.1"/>
    </source>
</evidence>
<dbReference type="PROSITE" id="PS00108">
    <property type="entry name" value="PROTEIN_KINASE_ST"/>
    <property type="match status" value="1"/>
</dbReference>
<dbReference type="GO" id="GO:0005524">
    <property type="term" value="F:ATP binding"/>
    <property type="evidence" value="ECO:0007669"/>
    <property type="project" value="UniProtKB-UniRule"/>
</dbReference>
<evidence type="ECO:0000256" key="1">
    <source>
        <dbReference type="ARBA" id="ARBA00012513"/>
    </source>
</evidence>
<gene>
    <name evidence="10" type="primary">CDC71</name>
    <name evidence="10" type="ORF">HERIO_1990</name>
</gene>
<keyword evidence="6 7" id="KW-0067">ATP-binding</keyword>
<dbReference type="Gene3D" id="3.30.200.20">
    <property type="entry name" value="Phosphorylase Kinase, domain 1"/>
    <property type="match status" value="1"/>
</dbReference>
<keyword evidence="3" id="KW-0808">Transferase</keyword>
<proteinExistence type="inferred from homology"/>
<evidence type="ECO:0000256" key="8">
    <source>
        <dbReference type="RuleBase" id="RU000304"/>
    </source>
</evidence>
<evidence type="ECO:0000256" key="6">
    <source>
        <dbReference type="ARBA" id="ARBA00022840"/>
    </source>
</evidence>
<dbReference type="InterPro" id="IPR017441">
    <property type="entry name" value="Protein_kinase_ATP_BS"/>
</dbReference>
<evidence type="ECO:0000256" key="5">
    <source>
        <dbReference type="ARBA" id="ARBA00022777"/>
    </source>
</evidence>
<keyword evidence="5" id="KW-0418">Kinase</keyword>
<dbReference type="EC" id="2.7.11.1" evidence="1"/>
<dbReference type="GO" id="GO:0005634">
    <property type="term" value="C:nucleus"/>
    <property type="evidence" value="ECO:0007669"/>
    <property type="project" value="TreeGrafter"/>
</dbReference>
<dbReference type="SUPFAM" id="SSF56112">
    <property type="entry name" value="Protein kinase-like (PK-like)"/>
    <property type="match status" value="1"/>
</dbReference>
<evidence type="ECO:0000256" key="3">
    <source>
        <dbReference type="ARBA" id="ARBA00022679"/>
    </source>
</evidence>
<dbReference type="PROSITE" id="PS00107">
    <property type="entry name" value="PROTEIN_KINASE_ATP"/>
    <property type="match status" value="1"/>
</dbReference>
<feature type="binding site" evidence="7">
    <location>
        <position position="51"/>
    </location>
    <ligand>
        <name>ATP</name>
        <dbReference type="ChEBI" id="CHEBI:30616"/>
    </ligand>
</feature>
<dbReference type="PANTHER" id="PTHR44167">
    <property type="entry name" value="OVARIAN-SPECIFIC SERINE/THREONINE-PROTEIN KINASE LOK-RELATED"/>
    <property type="match status" value="1"/>
</dbReference>
<dbReference type="Proteomes" id="UP000192356">
    <property type="component" value="Unassembled WGS sequence"/>
</dbReference>
<dbReference type="GO" id="GO:0004674">
    <property type="term" value="F:protein serine/threonine kinase activity"/>
    <property type="evidence" value="ECO:0007669"/>
    <property type="project" value="UniProtKB-KW"/>
</dbReference>
<dbReference type="PANTHER" id="PTHR44167:SF23">
    <property type="entry name" value="CDC7 KINASE, ISOFORM A-RELATED"/>
    <property type="match status" value="1"/>
</dbReference>
<dbReference type="Pfam" id="PF00069">
    <property type="entry name" value="Pkinase"/>
    <property type="match status" value="1"/>
</dbReference>
<dbReference type="VEuPathDB" id="MicrosporidiaDB:A0H76_2125"/>
<dbReference type="Gene3D" id="1.10.510.10">
    <property type="entry name" value="Transferase(Phosphotransferase) domain 1"/>
    <property type="match status" value="1"/>
</dbReference>
<dbReference type="OrthoDB" id="10020333at2759"/>
<sequence>MCELSKEETEVTNELDFLKNKYRVEIMIGYGSFSSVYKAVNIENNTDVALKVITKTTSPSRILDELKVLKKLNGANFCIPLLDVLRNNDQVVAVFPLIDGVKFKKFIEVATIEDIKTYMHCLLTAVDHIHKQGYIHRDIKPSNFLYDMNLKIGFIIDFGLTQTIKAMPIAPKAKEPFVLFFNSIVKQSKPPGYYDKDTRPKMKAHRAGTRGFRAPEVLFKYQYQTQKIDIWSVGVILLCILTTQYPFFLSNDDIDALVELGTIFGHTQMRKTAKLFSRVWKSNINTITEDGIGLENLIVKLNNYFIFNEDVIDLLKKLLELDPNKRISAEEALNHDFFKE</sequence>
<dbReference type="VEuPathDB" id="MicrosporidiaDB:HERIO_1990"/>
<dbReference type="GO" id="GO:0044773">
    <property type="term" value="P:mitotic DNA damage checkpoint signaling"/>
    <property type="evidence" value="ECO:0007669"/>
    <property type="project" value="TreeGrafter"/>
</dbReference>
<dbReference type="InterPro" id="IPR011009">
    <property type="entry name" value="Kinase-like_dom_sf"/>
</dbReference>
<dbReference type="SMART" id="SM00220">
    <property type="entry name" value="S_TKc"/>
    <property type="match status" value="1"/>
</dbReference>
<keyword evidence="11" id="KW-1185">Reference proteome</keyword>
<reference evidence="10 11" key="1">
    <citation type="journal article" date="2017" name="Environ. Microbiol.">
        <title>Decay of the glycolytic pathway and adaptation to intranuclear parasitism within Enterocytozoonidae microsporidia.</title>
        <authorList>
            <person name="Wiredu Boakye D."/>
            <person name="Jaroenlak P."/>
            <person name="Prachumwat A."/>
            <person name="Williams T.A."/>
            <person name="Bateman K.S."/>
            <person name="Itsathitphaisarn O."/>
            <person name="Sritunyalucksana K."/>
            <person name="Paszkiewicz K.H."/>
            <person name="Moore K.A."/>
            <person name="Stentiford G.D."/>
            <person name="Williams B.A."/>
        </authorList>
    </citation>
    <scope>NUCLEOTIDE SEQUENCE [LARGE SCALE GENOMIC DNA]</scope>
    <source>
        <strain evidence="10 11">GB1</strain>
    </source>
</reference>
<comment type="caution">
    <text evidence="10">The sequence shown here is derived from an EMBL/GenBank/DDBJ whole genome shotgun (WGS) entry which is preliminary data.</text>
</comment>
<dbReference type="CDD" id="cd14019">
    <property type="entry name" value="STKc_Cdc7"/>
    <property type="match status" value="1"/>
</dbReference>
<accession>A0A1X0Q8H0</accession>
<protein>
    <recommendedName>
        <fullName evidence="1">non-specific serine/threonine protein kinase</fullName>
        <ecNumber evidence="1">2.7.11.1</ecNumber>
    </recommendedName>
</protein>
<dbReference type="InterPro" id="IPR000719">
    <property type="entry name" value="Prot_kinase_dom"/>
</dbReference>
<keyword evidence="2 8" id="KW-0723">Serine/threonine-protein kinase</keyword>
<dbReference type="EMBL" id="LVKB01000136">
    <property type="protein sequence ID" value="ORD96047.1"/>
    <property type="molecule type" value="Genomic_DNA"/>
</dbReference>
<evidence type="ECO:0000313" key="11">
    <source>
        <dbReference type="Proteomes" id="UP000192356"/>
    </source>
</evidence>
<evidence type="ECO:0000259" key="9">
    <source>
        <dbReference type="PROSITE" id="PS50011"/>
    </source>
</evidence>
<evidence type="ECO:0000256" key="2">
    <source>
        <dbReference type="ARBA" id="ARBA00022527"/>
    </source>
</evidence>
<dbReference type="InterPro" id="IPR008271">
    <property type="entry name" value="Ser/Thr_kinase_AS"/>
</dbReference>
<keyword evidence="4 7" id="KW-0547">Nucleotide-binding</keyword>
<name>A0A1X0Q8H0_9MICR</name>
<feature type="domain" description="Protein kinase" evidence="9">
    <location>
        <begin position="22"/>
        <end position="338"/>
    </location>
</feature>